<evidence type="ECO:0000313" key="2">
    <source>
        <dbReference type="EMBL" id="KAK8076936.1"/>
    </source>
</evidence>
<feature type="compositionally biased region" description="Basic and acidic residues" evidence="1">
    <location>
        <begin position="23"/>
        <end position="32"/>
    </location>
</feature>
<feature type="region of interest" description="Disordered" evidence="1">
    <location>
        <begin position="53"/>
        <end position="73"/>
    </location>
</feature>
<organism evidence="2 3">
    <name type="scientific">Apiospora saccharicola</name>
    <dbReference type="NCBI Taxonomy" id="335842"/>
    <lineage>
        <taxon>Eukaryota</taxon>
        <taxon>Fungi</taxon>
        <taxon>Dikarya</taxon>
        <taxon>Ascomycota</taxon>
        <taxon>Pezizomycotina</taxon>
        <taxon>Sordariomycetes</taxon>
        <taxon>Xylariomycetidae</taxon>
        <taxon>Amphisphaeriales</taxon>
        <taxon>Apiosporaceae</taxon>
        <taxon>Apiospora</taxon>
    </lineage>
</organism>
<sequence length="130" mass="14273">MSSSPPFTWRTRGSRENLPPIERASKPFEPSKHTNQQQNTTANVTFVTVTVTATPSPPPTDIPSDRLVGVRGPPIGRTQPVCSFLQRLLPLEEEPHAWCVASVAARHTELRGAGSVQRLVRLLLPLSRSC</sequence>
<name>A0ABR1W0B1_9PEZI</name>
<dbReference type="EMBL" id="JAQQWM010000002">
    <property type="protein sequence ID" value="KAK8076936.1"/>
    <property type="molecule type" value="Genomic_DNA"/>
</dbReference>
<dbReference type="Proteomes" id="UP001446871">
    <property type="component" value="Unassembled WGS sequence"/>
</dbReference>
<proteinExistence type="predicted"/>
<gene>
    <name evidence="2" type="ORF">PG996_003106</name>
</gene>
<evidence type="ECO:0000313" key="3">
    <source>
        <dbReference type="Proteomes" id="UP001446871"/>
    </source>
</evidence>
<feature type="region of interest" description="Disordered" evidence="1">
    <location>
        <begin position="1"/>
        <end position="41"/>
    </location>
</feature>
<accession>A0ABR1W0B1</accession>
<reference evidence="2 3" key="1">
    <citation type="submission" date="2023-01" db="EMBL/GenBank/DDBJ databases">
        <title>Analysis of 21 Apiospora genomes using comparative genomics revels a genus with tremendous synthesis potential of carbohydrate active enzymes and secondary metabolites.</title>
        <authorList>
            <person name="Sorensen T."/>
        </authorList>
    </citation>
    <scope>NUCLEOTIDE SEQUENCE [LARGE SCALE GENOMIC DNA]</scope>
    <source>
        <strain evidence="2 3">CBS 83171</strain>
    </source>
</reference>
<evidence type="ECO:0000256" key="1">
    <source>
        <dbReference type="SAM" id="MobiDB-lite"/>
    </source>
</evidence>
<keyword evidence="3" id="KW-1185">Reference proteome</keyword>
<comment type="caution">
    <text evidence="2">The sequence shown here is derived from an EMBL/GenBank/DDBJ whole genome shotgun (WGS) entry which is preliminary data.</text>
</comment>
<protein>
    <submittedName>
        <fullName evidence="2">Uncharacterized protein</fullName>
    </submittedName>
</protein>